<dbReference type="PANTHER" id="PTHR43547">
    <property type="entry name" value="TWO-COMPONENT HISTIDINE KINASE"/>
    <property type="match status" value="1"/>
</dbReference>
<evidence type="ECO:0000259" key="13">
    <source>
        <dbReference type="PROSITE" id="PS50109"/>
    </source>
</evidence>
<gene>
    <name evidence="17" type="ORF">FTV88_0578</name>
</gene>
<dbReference type="InterPro" id="IPR036097">
    <property type="entry name" value="HisK_dim/P_sf"/>
</dbReference>
<dbReference type="PRINTS" id="PR00344">
    <property type="entry name" value="BCTRLSENSOR"/>
</dbReference>
<dbReference type="SMART" id="SM00086">
    <property type="entry name" value="PAC"/>
    <property type="match status" value="1"/>
</dbReference>
<dbReference type="PROSITE" id="PS50113">
    <property type="entry name" value="PAC"/>
    <property type="match status" value="1"/>
</dbReference>
<evidence type="ECO:0000256" key="7">
    <source>
        <dbReference type="ARBA" id="ARBA00022777"/>
    </source>
</evidence>
<dbReference type="KEGG" id="hcv:FTV88_0578"/>
<reference evidence="18" key="1">
    <citation type="submission" date="2019-11" db="EMBL/GenBank/DDBJ databases">
        <title>Genome sequence of Heliorestis convoluta strain HH, an alkaliphilic and minimalistic phototrophic bacterium from a soda lake in Egypt.</title>
        <authorList>
            <person name="Dewey E.D."/>
            <person name="Stokes L.M."/>
            <person name="Burchell B.M."/>
            <person name="Shaffer K.N."/>
            <person name="Huntington A.M."/>
            <person name="Baker J.M."/>
            <person name="Nadendla S."/>
            <person name="Giglio M.G."/>
            <person name="Touchman J.W."/>
            <person name="Blankenship R.E."/>
            <person name="Madigan M.T."/>
            <person name="Sattley W.M."/>
        </authorList>
    </citation>
    <scope>NUCLEOTIDE SEQUENCE [LARGE SCALE GENOMIC DNA]</scope>
    <source>
        <strain evidence="18">HH</strain>
    </source>
</reference>
<keyword evidence="6" id="KW-0808">Transferase</keyword>
<keyword evidence="8" id="KW-0902">Two-component regulatory system</keyword>
<dbReference type="GO" id="GO:0016020">
    <property type="term" value="C:membrane"/>
    <property type="evidence" value="ECO:0007669"/>
    <property type="project" value="UniProtKB-SubCell"/>
</dbReference>
<dbReference type="FunFam" id="1.10.287.130:FF:000001">
    <property type="entry name" value="Two-component sensor histidine kinase"/>
    <property type="match status" value="1"/>
</dbReference>
<dbReference type="OrthoDB" id="9809348at2"/>
<feature type="domain" description="PAS" evidence="15">
    <location>
        <begin position="20"/>
        <end position="90"/>
    </location>
</feature>
<dbReference type="InterPro" id="IPR035965">
    <property type="entry name" value="PAS-like_dom_sf"/>
</dbReference>
<keyword evidence="5 11" id="KW-0597">Phosphoprotein</keyword>
<dbReference type="InterPro" id="IPR036890">
    <property type="entry name" value="HATPase_C_sf"/>
</dbReference>
<dbReference type="Gene3D" id="1.10.287.130">
    <property type="match status" value="1"/>
</dbReference>
<evidence type="ECO:0000259" key="14">
    <source>
        <dbReference type="PROSITE" id="PS50110"/>
    </source>
</evidence>
<name>A0A5Q2MWN3_9FIRM</name>
<keyword evidence="18" id="KW-1185">Reference proteome</keyword>
<keyword evidence="7 17" id="KW-0418">Kinase</keyword>
<dbReference type="InterPro" id="IPR001610">
    <property type="entry name" value="PAC"/>
</dbReference>
<dbReference type="InterPro" id="IPR005467">
    <property type="entry name" value="His_kinase_dom"/>
</dbReference>
<dbReference type="SMART" id="SM00448">
    <property type="entry name" value="REC"/>
    <property type="match status" value="1"/>
</dbReference>
<evidence type="ECO:0000256" key="4">
    <source>
        <dbReference type="ARBA" id="ARBA00018672"/>
    </source>
</evidence>
<dbReference type="Pfam" id="PF02518">
    <property type="entry name" value="HATPase_c"/>
    <property type="match status" value="1"/>
</dbReference>
<evidence type="ECO:0000256" key="9">
    <source>
        <dbReference type="ARBA" id="ARBA00023136"/>
    </source>
</evidence>
<dbReference type="PROSITE" id="PS50112">
    <property type="entry name" value="PAS"/>
    <property type="match status" value="1"/>
</dbReference>
<dbReference type="SUPFAM" id="SSF55874">
    <property type="entry name" value="ATPase domain of HSP90 chaperone/DNA topoisomerase II/histidine kinase"/>
    <property type="match status" value="1"/>
</dbReference>
<dbReference type="SMART" id="SM00387">
    <property type="entry name" value="HATPase_c"/>
    <property type="match status" value="1"/>
</dbReference>
<evidence type="ECO:0000256" key="11">
    <source>
        <dbReference type="PROSITE-ProRule" id="PRU00169"/>
    </source>
</evidence>
<feature type="domain" description="Histidine kinase" evidence="13">
    <location>
        <begin position="177"/>
        <end position="397"/>
    </location>
</feature>
<dbReference type="Gene3D" id="3.40.50.2300">
    <property type="match status" value="1"/>
</dbReference>
<dbReference type="InterPro" id="IPR013655">
    <property type="entry name" value="PAS_fold_3"/>
</dbReference>
<keyword evidence="9" id="KW-0472">Membrane</keyword>
<evidence type="ECO:0000256" key="3">
    <source>
        <dbReference type="ARBA" id="ARBA00012438"/>
    </source>
</evidence>
<dbReference type="CDD" id="cd00082">
    <property type="entry name" value="HisKA"/>
    <property type="match status" value="1"/>
</dbReference>
<dbReference type="InterPro" id="IPR004358">
    <property type="entry name" value="Sig_transdc_His_kin-like_C"/>
</dbReference>
<feature type="modified residue" description="4-aspartylphosphate" evidence="11">
    <location>
        <position position="467"/>
    </location>
</feature>
<organism evidence="17 18">
    <name type="scientific">Heliorestis convoluta</name>
    <dbReference type="NCBI Taxonomy" id="356322"/>
    <lineage>
        <taxon>Bacteria</taxon>
        <taxon>Bacillati</taxon>
        <taxon>Bacillota</taxon>
        <taxon>Clostridia</taxon>
        <taxon>Eubacteriales</taxon>
        <taxon>Heliobacteriaceae</taxon>
        <taxon>Heliorestis</taxon>
    </lineage>
</organism>
<evidence type="ECO:0000259" key="16">
    <source>
        <dbReference type="PROSITE" id="PS50113"/>
    </source>
</evidence>
<dbReference type="EMBL" id="CP045875">
    <property type="protein sequence ID" value="QGG46757.1"/>
    <property type="molecule type" value="Genomic_DNA"/>
</dbReference>
<evidence type="ECO:0000256" key="6">
    <source>
        <dbReference type="ARBA" id="ARBA00022679"/>
    </source>
</evidence>
<proteinExistence type="predicted"/>
<dbReference type="Gene3D" id="3.30.565.10">
    <property type="entry name" value="Histidine kinase-like ATPase, C-terminal domain"/>
    <property type="match status" value="1"/>
</dbReference>
<dbReference type="GO" id="GO:0000155">
    <property type="term" value="F:phosphorelay sensor kinase activity"/>
    <property type="evidence" value="ECO:0007669"/>
    <property type="project" value="InterPro"/>
</dbReference>
<evidence type="ECO:0000256" key="8">
    <source>
        <dbReference type="ARBA" id="ARBA00023012"/>
    </source>
</evidence>
<dbReference type="CDD" id="cd00130">
    <property type="entry name" value="PAS"/>
    <property type="match status" value="1"/>
</dbReference>
<dbReference type="SUPFAM" id="SSF55785">
    <property type="entry name" value="PYP-like sensor domain (PAS domain)"/>
    <property type="match status" value="1"/>
</dbReference>
<dbReference type="SUPFAM" id="SSF52172">
    <property type="entry name" value="CheY-like"/>
    <property type="match status" value="1"/>
</dbReference>
<dbReference type="PROSITE" id="PS50109">
    <property type="entry name" value="HIS_KIN"/>
    <property type="match status" value="1"/>
</dbReference>
<evidence type="ECO:0000256" key="5">
    <source>
        <dbReference type="ARBA" id="ARBA00022553"/>
    </source>
</evidence>
<dbReference type="NCBIfam" id="TIGR00229">
    <property type="entry name" value="sensory_box"/>
    <property type="match status" value="1"/>
</dbReference>
<comment type="catalytic activity">
    <reaction evidence="1">
        <text>ATP + protein L-histidine = ADP + protein N-phospho-L-histidine.</text>
        <dbReference type="EC" id="2.7.13.3"/>
    </reaction>
</comment>
<evidence type="ECO:0000259" key="15">
    <source>
        <dbReference type="PROSITE" id="PS50112"/>
    </source>
</evidence>
<dbReference type="FunFam" id="3.30.565.10:FF:000006">
    <property type="entry name" value="Sensor histidine kinase WalK"/>
    <property type="match status" value="1"/>
</dbReference>
<protein>
    <recommendedName>
        <fullName evidence="4">Stage 0 sporulation protein A homolog</fullName>
        <ecNumber evidence="3">2.7.13.3</ecNumber>
    </recommendedName>
</protein>
<feature type="coiled-coil region" evidence="12">
    <location>
        <begin position="140"/>
        <end position="167"/>
    </location>
</feature>
<evidence type="ECO:0000256" key="10">
    <source>
        <dbReference type="ARBA" id="ARBA00024867"/>
    </source>
</evidence>
<dbReference type="Pfam" id="PF08447">
    <property type="entry name" value="PAS_3"/>
    <property type="match status" value="1"/>
</dbReference>
<dbReference type="InterPro" id="IPR011006">
    <property type="entry name" value="CheY-like_superfamily"/>
</dbReference>
<dbReference type="Proteomes" id="UP000366051">
    <property type="component" value="Chromosome"/>
</dbReference>
<dbReference type="EC" id="2.7.13.3" evidence="3"/>
<dbReference type="AlphaFoldDB" id="A0A5Q2MWN3"/>
<comment type="subcellular location">
    <subcellularLocation>
        <location evidence="2">Membrane</location>
    </subcellularLocation>
</comment>
<dbReference type="Pfam" id="PF00512">
    <property type="entry name" value="HisKA"/>
    <property type="match status" value="1"/>
</dbReference>
<dbReference type="SMART" id="SM00091">
    <property type="entry name" value="PAS"/>
    <property type="match status" value="1"/>
</dbReference>
<sequence length="541" mass="60265">MIAKGFDTMEIEKKSYSFTPEELLHTITDNMLDMLFVTDNHFMIQFATPSFEKGLGVKTADIEGTSIFERVHPEDLPYVQRKVKEALKGEGQGTAIFRYRHGAGHYIWNEARGKVLYNNKGQITGAVFTNRDITERKKVQECLADQAKDLEIALKKAESATKELIQSDHNKNQFLSSLSHELRNPLASITMSISMLKRVASDSEQAKQAQAILERQTMQLSRLVDDLLDVTRISQNKIELKKEFVELNGLVLKAVEDYKPMFYEKEVSLEVHNSSDPMYLQADSARITQVVGNLLHNALKFTEKGHSVQVVVLKNEESKEAEIEVRDNGQGIKKELLPEILKPFVQAEVSLDRIHGGLGMGLSIVKGIVELHGGRVSVHSLGLGKGSQIKISVPIPQEKENNEEKNTPKIEKSLSPMKIMVIEDIADVAEILCSLLQLLGHTVTSVSDGSQGLEELKKFNPDVVLCDIGLPGMTGFEVAQAIRANPAFKEIFLIALSGYAQEEDKERAMKAGFDLHLAKPVDLDHLEQILSKVKASAREIS</sequence>
<dbReference type="SUPFAM" id="SSF47384">
    <property type="entry name" value="Homodimeric domain of signal transducing histidine kinase"/>
    <property type="match status" value="1"/>
</dbReference>
<comment type="function">
    <text evidence="10">May play the central regulatory role in sporulation. It may be an element of the effector pathway responsible for the activation of sporulation genes in response to nutritional stress. Spo0A may act in concert with spo0H (a sigma factor) to control the expression of some genes that are critical to the sporulation process.</text>
</comment>
<keyword evidence="12" id="KW-0175">Coiled coil</keyword>
<feature type="domain" description="PAC" evidence="16">
    <location>
        <begin position="93"/>
        <end position="145"/>
    </location>
</feature>
<dbReference type="SMART" id="SM00388">
    <property type="entry name" value="HisKA"/>
    <property type="match status" value="1"/>
</dbReference>
<evidence type="ECO:0000313" key="17">
    <source>
        <dbReference type="EMBL" id="QGG46757.1"/>
    </source>
</evidence>
<dbReference type="Gene3D" id="3.30.450.20">
    <property type="entry name" value="PAS domain"/>
    <property type="match status" value="1"/>
</dbReference>
<accession>A0A5Q2MWN3</accession>
<evidence type="ECO:0000256" key="2">
    <source>
        <dbReference type="ARBA" id="ARBA00004370"/>
    </source>
</evidence>
<dbReference type="CDD" id="cd17580">
    <property type="entry name" value="REC_2_DhkD-like"/>
    <property type="match status" value="1"/>
</dbReference>
<dbReference type="Pfam" id="PF00072">
    <property type="entry name" value="Response_reg"/>
    <property type="match status" value="1"/>
</dbReference>
<feature type="domain" description="Response regulatory" evidence="14">
    <location>
        <begin position="418"/>
        <end position="534"/>
    </location>
</feature>
<dbReference type="InterPro" id="IPR003661">
    <property type="entry name" value="HisK_dim/P_dom"/>
</dbReference>
<dbReference type="InterPro" id="IPR000700">
    <property type="entry name" value="PAS-assoc_C"/>
</dbReference>
<evidence type="ECO:0000256" key="12">
    <source>
        <dbReference type="SAM" id="Coils"/>
    </source>
</evidence>
<dbReference type="InterPro" id="IPR003594">
    <property type="entry name" value="HATPase_dom"/>
</dbReference>
<dbReference type="PROSITE" id="PS50110">
    <property type="entry name" value="RESPONSE_REGULATORY"/>
    <property type="match status" value="1"/>
</dbReference>
<evidence type="ECO:0000256" key="1">
    <source>
        <dbReference type="ARBA" id="ARBA00000085"/>
    </source>
</evidence>
<evidence type="ECO:0000313" key="18">
    <source>
        <dbReference type="Proteomes" id="UP000366051"/>
    </source>
</evidence>
<dbReference type="InterPro" id="IPR001789">
    <property type="entry name" value="Sig_transdc_resp-reg_receiver"/>
</dbReference>
<dbReference type="InterPro" id="IPR000014">
    <property type="entry name" value="PAS"/>
</dbReference>
<dbReference type="PANTHER" id="PTHR43547:SF2">
    <property type="entry name" value="HYBRID SIGNAL TRANSDUCTION HISTIDINE KINASE C"/>
    <property type="match status" value="1"/>
</dbReference>